<feature type="compositionally biased region" description="Acidic residues" evidence="1">
    <location>
        <begin position="163"/>
        <end position="175"/>
    </location>
</feature>
<name>A0A318SMR8_9RHOB</name>
<dbReference type="InterPro" id="IPR011330">
    <property type="entry name" value="Glyco_hydro/deAcase_b/a-brl"/>
</dbReference>
<dbReference type="CDD" id="cd10936">
    <property type="entry name" value="CE4_DAC2"/>
    <property type="match status" value="1"/>
</dbReference>
<protein>
    <submittedName>
        <fullName evidence="2">Polysaccharide deacetylase 2 family uncharacterized protein YibQ</fullName>
    </submittedName>
</protein>
<proteinExistence type="predicted"/>
<feature type="compositionally biased region" description="Acidic residues" evidence="1">
    <location>
        <begin position="189"/>
        <end position="199"/>
    </location>
</feature>
<dbReference type="EMBL" id="QJTE01000006">
    <property type="protein sequence ID" value="PYE81381.1"/>
    <property type="molecule type" value="Genomic_DNA"/>
</dbReference>
<evidence type="ECO:0000313" key="2">
    <source>
        <dbReference type="EMBL" id="PYE81381.1"/>
    </source>
</evidence>
<feature type="region of interest" description="Disordered" evidence="1">
    <location>
        <begin position="32"/>
        <end position="269"/>
    </location>
</feature>
<dbReference type="Proteomes" id="UP000248311">
    <property type="component" value="Unassembled WGS sequence"/>
</dbReference>
<comment type="caution">
    <text evidence="2">The sequence shown here is derived from an EMBL/GenBank/DDBJ whole genome shotgun (WGS) entry which is preliminary data.</text>
</comment>
<sequence>MARGFLAGAISGLVLGGVVLAVASLSTELPAGVVPPAPPQQQVPEAGAGAEADAPPEAPRPVAQDPVSTGTVPRADVPAGQGGTPQAQTDPAAVPSAGAGQPVVPEQAAPPLPDMPQEPQAEEPVLPSPQSRVPQEPGPERAATVTTAPTRPAAAPAGSEGVAEAEEDTVTEIEPEIIAPQEAPKSDFEPEQIEPEQVEPEQTGQGDDAPPRVIRPDAEGSLPDGAQGVRVRRPGSLDAPLAEDAAPAAAEATDENAPALQRHAAPAPQAGGDLPLMALVLIDDGSLENAVEALVAVPMPVSIAIDPARPGAAQRMQDWRAAGFEVAVLATLPTGARPEDVEVTYEAAFTALPQTVAVLDAGGGGLSADSAVTAQALQWMADSGRGLVTVVQGLATPLRLAREAGVPAAEVYRDLDGQGQNAQAVERFLDQAAFRAGQQGPLTVLGRVRPETITALEAWAAGSRAGEVALVPVSALLQRQQD</sequence>
<dbReference type="SUPFAM" id="SSF88713">
    <property type="entry name" value="Glycoside hydrolase/deacetylase"/>
    <property type="match status" value="1"/>
</dbReference>
<dbReference type="AlphaFoldDB" id="A0A318SMR8"/>
<dbReference type="InterPro" id="IPR006837">
    <property type="entry name" value="Divergent_DAC"/>
</dbReference>
<keyword evidence="3" id="KW-1185">Reference proteome</keyword>
<gene>
    <name evidence="2" type="ORF">DFP88_10659</name>
</gene>
<organism evidence="2 3">
    <name type="scientific">Pseudoroseicyclus aestuarii</name>
    <dbReference type="NCBI Taxonomy" id="1795041"/>
    <lineage>
        <taxon>Bacteria</taxon>
        <taxon>Pseudomonadati</taxon>
        <taxon>Pseudomonadota</taxon>
        <taxon>Alphaproteobacteria</taxon>
        <taxon>Rhodobacterales</taxon>
        <taxon>Paracoccaceae</taxon>
        <taxon>Pseudoroseicyclus</taxon>
    </lineage>
</organism>
<reference evidence="2 3" key="1">
    <citation type="submission" date="2018-06" db="EMBL/GenBank/DDBJ databases">
        <title>Genomic Encyclopedia of Type Strains, Phase III (KMG-III): the genomes of soil and plant-associated and newly described type strains.</title>
        <authorList>
            <person name="Whitman W."/>
        </authorList>
    </citation>
    <scope>NUCLEOTIDE SEQUENCE [LARGE SCALE GENOMIC DNA]</scope>
    <source>
        <strain evidence="2 3">CECT 9025</strain>
    </source>
</reference>
<feature type="compositionally biased region" description="Low complexity" evidence="1">
    <location>
        <begin position="237"/>
        <end position="260"/>
    </location>
</feature>
<dbReference type="RefSeq" id="WP_110815397.1">
    <property type="nucleotide sequence ID" value="NZ_QJTE01000006.1"/>
</dbReference>
<feature type="compositionally biased region" description="Low complexity" evidence="1">
    <location>
        <begin position="140"/>
        <end position="157"/>
    </location>
</feature>
<dbReference type="OrthoDB" id="7658418at2"/>
<dbReference type="Gene3D" id="3.20.20.370">
    <property type="entry name" value="Glycoside hydrolase/deacetylase"/>
    <property type="match status" value="1"/>
</dbReference>
<feature type="compositionally biased region" description="Low complexity" evidence="1">
    <location>
        <begin position="42"/>
        <end position="63"/>
    </location>
</feature>
<evidence type="ECO:0000313" key="3">
    <source>
        <dbReference type="Proteomes" id="UP000248311"/>
    </source>
</evidence>
<accession>A0A318SMR8</accession>
<evidence type="ECO:0000256" key="1">
    <source>
        <dbReference type="SAM" id="MobiDB-lite"/>
    </source>
</evidence>
<dbReference type="GO" id="GO:0005975">
    <property type="term" value="P:carbohydrate metabolic process"/>
    <property type="evidence" value="ECO:0007669"/>
    <property type="project" value="InterPro"/>
</dbReference>
<dbReference type="Pfam" id="PF04748">
    <property type="entry name" value="Polysacc_deac_2"/>
    <property type="match status" value="1"/>
</dbReference>